<reference key="1">
    <citation type="submission" date="2010-11" db="EMBL/GenBank/DDBJ databases">
        <title>The complete genome of Leadbetterella byssophila DSM 17132.</title>
        <authorList>
            <consortium name="US DOE Joint Genome Institute (JGI-PGF)"/>
            <person name="Lucas S."/>
            <person name="Copeland A."/>
            <person name="Lapidus A."/>
            <person name="Glavina del Rio T."/>
            <person name="Dalin E."/>
            <person name="Tice H."/>
            <person name="Bruce D."/>
            <person name="Goodwin L."/>
            <person name="Pitluck S."/>
            <person name="Kyrpides N."/>
            <person name="Mavromatis K."/>
            <person name="Ivanova N."/>
            <person name="Teshima H."/>
            <person name="Brettin T."/>
            <person name="Detter J.C."/>
            <person name="Han C."/>
            <person name="Tapia R."/>
            <person name="Land M."/>
            <person name="Hauser L."/>
            <person name="Markowitz V."/>
            <person name="Cheng J.-F."/>
            <person name="Hugenholtz P."/>
            <person name="Woyke T."/>
            <person name="Wu D."/>
            <person name="Tindall B."/>
            <person name="Pomrenke H.G."/>
            <person name="Brambilla E."/>
            <person name="Klenk H.-P."/>
            <person name="Eisen J.A."/>
        </authorList>
    </citation>
    <scope>NUCLEOTIDE SEQUENCE [LARGE SCALE GENOMIC DNA]</scope>
    <source>
        <strain>DSM 17132</strain>
    </source>
</reference>
<evidence type="ECO:0008006" key="4">
    <source>
        <dbReference type="Google" id="ProtNLM"/>
    </source>
</evidence>
<dbReference type="OrthoDB" id="1091532at2"/>
<dbReference type="KEGG" id="lby:Lbys_2992"/>
<organism evidence="2 3">
    <name type="scientific">Leadbetterella byssophila (strain DSM 17132 / JCM 16389 / KACC 11308 / NBRC 106382 / 4M15)</name>
    <dbReference type="NCBI Taxonomy" id="649349"/>
    <lineage>
        <taxon>Bacteria</taxon>
        <taxon>Pseudomonadati</taxon>
        <taxon>Bacteroidota</taxon>
        <taxon>Cytophagia</taxon>
        <taxon>Cytophagales</taxon>
        <taxon>Leadbetterellaceae</taxon>
        <taxon>Leadbetterella</taxon>
    </lineage>
</organism>
<dbReference type="AlphaFoldDB" id="E4RTB6"/>
<evidence type="ECO:0000313" key="3">
    <source>
        <dbReference type="Proteomes" id="UP000007435"/>
    </source>
</evidence>
<dbReference type="SUPFAM" id="SSF56935">
    <property type="entry name" value="Porins"/>
    <property type="match status" value="1"/>
</dbReference>
<evidence type="ECO:0000313" key="2">
    <source>
        <dbReference type="EMBL" id="ADQ18654.1"/>
    </source>
</evidence>
<keyword evidence="1" id="KW-0732">Signal</keyword>
<dbReference type="EMBL" id="CP002305">
    <property type="protein sequence ID" value="ADQ18654.1"/>
    <property type="molecule type" value="Genomic_DNA"/>
</dbReference>
<accession>E4RTB6</accession>
<gene>
    <name evidence="2" type="ordered locus">Lbys_2992</name>
</gene>
<sequence>MKLLYLLLFSTPLWAQPLQMRGGLQIRGIYYNSEGQPPRRDPFTYVISGNHQLSFLGMHLPFSYSFSDQGRNFQQPFNRFGLSPTYKWITLHGGYRNLSFSPYTLDGHTLFGGGIELRPGKFNVGFAMGRLNKATAIDSTSGQTWVQAFHRTAFAAKAGYDGEKTSITLSYLQAKDDAGIVADSATNRPAANSVLGLAFKWKFLPKFHLIADGGFSLYTRDRFSTLNFTPDKGKKLYEALNLNASTEGQMAYTAGLGYQGKDFGIDILYRYVDPNFESMGVYYFLNDLKSLSLAPKAQLLKGKLRFQANIGIQEDNVLQQKEATTRRIIALANASYDITDKLSIDGNYSNYSSNAEPRVTFVQDKYLLAQTNTNYSITPRLLLPGNKFNQLILLSFHGAGLKDVNAEDSDIQTQVAFLSYNLIFSKFSVIAGLNYNNNTFATGKVNLYGWQAGGNANLLKKALSLGLNTSWNKSESAQGKGTILNSQLNANYRFYKKHQLQFRVNSLLNKVGKTHNELTGELAYGLNF</sequence>
<evidence type="ECO:0000256" key="1">
    <source>
        <dbReference type="SAM" id="SignalP"/>
    </source>
</evidence>
<name>E4RTB6_LEAB4</name>
<dbReference type="RefSeq" id="WP_013409686.1">
    <property type="nucleotide sequence ID" value="NC_014655.1"/>
</dbReference>
<dbReference type="Proteomes" id="UP000007435">
    <property type="component" value="Chromosome"/>
</dbReference>
<keyword evidence="3" id="KW-1185">Reference proteome</keyword>
<dbReference type="eggNOG" id="COG3188">
    <property type="taxonomic scope" value="Bacteria"/>
</dbReference>
<proteinExistence type="predicted"/>
<feature type="signal peptide" evidence="1">
    <location>
        <begin position="1"/>
        <end position="15"/>
    </location>
</feature>
<feature type="chain" id="PRO_5012858831" description="DUF5723 domain-containing protein" evidence="1">
    <location>
        <begin position="16"/>
        <end position="528"/>
    </location>
</feature>
<protein>
    <recommendedName>
        <fullName evidence="4">DUF5723 domain-containing protein</fullName>
    </recommendedName>
</protein>
<dbReference type="HOGENOM" id="CLU_018236_0_0_10"/>
<dbReference type="STRING" id="649349.Lbys_2992"/>
<reference evidence="2 3" key="2">
    <citation type="journal article" date="2011" name="Stand. Genomic Sci.">
        <title>Complete genome sequence of Leadbetterella byssophila type strain (4M15).</title>
        <authorList>
            <person name="Abt B."/>
            <person name="Teshima H."/>
            <person name="Lucas S."/>
            <person name="Lapidus A."/>
            <person name="Del Rio T.G."/>
            <person name="Nolan M."/>
            <person name="Tice H."/>
            <person name="Cheng J.F."/>
            <person name="Pitluck S."/>
            <person name="Liolios K."/>
            <person name="Pagani I."/>
            <person name="Ivanova N."/>
            <person name="Mavromatis K."/>
            <person name="Pati A."/>
            <person name="Tapia R."/>
            <person name="Han C."/>
            <person name="Goodwin L."/>
            <person name="Chen A."/>
            <person name="Palaniappan K."/>
            <person name="Land M."/>
            <person name="Hauser L."/>
            <person name="Chang Y.J."/>
            <person name="Jeffries C.D."/>
            <person name="Rohde M."/>
            <person name="Goker M."/>
            <person name="Tindall B.J."/>
            <person name="Detter J.C."/>
            <person name="Woyke T."/>
            <person name="Bristow J."/>
            <person name="Eisen J.A."/>
            <person name="Markowitz V."/>
            <person name="Hugenholtz P."/>
            <person name="Klenk H.P."/>
            <person name="Kyrpides N.C."/>
        </authorList>
    </citation>
    <scope>NUCLEOTIDE SEQUENCE [LARGE SCALE GENOMIC DNA]</scope>
    <source>
        <strain evidence="3">DSM 17132 / JCM 16389 / KACC 11308 / NBRC 106382 / 4M15</strain>
    </source>
</reference>